<sequence>MHTDMENVSERLFDLGVGVLAQAQKNVLFTGYDTRIDEGVFGVLQTAQAAELLIKSAIAKQHPLLIFSNVPKSTSVSGELLSVQDIFENGKTHQYADLPEKLWASTGYKLPHLDTYRDFGKLRNTIQHFALPGANLRTEAVNFIYKVIDPILEQFWSDYAVNYIDLEDAQDDMFSLIIAHNVIPRHPDIKKL</sequence>
<accession>A0AA46L766</accession>
<dbReference type="Proteomes" id="UP000321504">
    <property type="component" value="Unassembled WGS sequence"/>
</dbReference>
<reference evidence="1 2" key="1">
    <citation type="submission" date="2019-08" db="EMBL/GenBank/DDBJ databases">
        <title>Emerging of two pre-pandemic pathogenic O4:KUT lineages of Vibrio parahaemolyticus in coastal eastern China.</title>
        <authorList>
            <person name="Yu H."/>
        </authorList>
    </citation>
    <scope>NUCLEOTIDE SEQUENCE [LARGE SCALE GENOMIC DNA]</scope>
    <source>
        <strain evidence="1 2">HZ17-383</strain>
    </source>
</reference>
<organism evidence="1 2">
    <name type="scientific">Vibrio parahaemolyticus</name>
    <dbReference type="NCBI Taxonomy" id="670"/>
    <lineage>
        <taxon>Bacteria</taxon>
        <taxon>Pseudomonadati</taxon>
        <taxon>Pseudomonadota</taxon>
        <taxon>Gammaproteobacteria</taxon>
        <taxon>Vibrionales</taxon>
        <taxon>Vibrionaceae</taxon>
        <taxon>Vibrio</taxon>
    </lineage>
</organism>
<dbReference type="RefSeq" id="WP_030001076.1">
    <property type="nucleotide sequence ID" value="NZ_JAQBLS010000026.1"/>
</dbReference>
<dbReference type="EMBL" id="VRMQ01000002">
    <property type="protein sequence ID" value="TXN17141.1"/>
    <property type="molecule type" value="Genomic_DNA"/>
</dbReference>
<proteinExistence type="predicted"/>
<evidence type="ECO:0000313" key="1">
    <source>
        <dbReference type="EMBL" id="TXN17141.1"/>
    </source>
</evidence>
<comment type="caution">
    <text evidence="1">The sequence shown here is derived from an EMBL/GenBank/DDBJ whole genome shotgun (WGS) entry which is preliminary data.</text>
</comment>
<gene>
    <name evidence="1" type="ORF">FVP01_08380</name>
</gene>
<dbReference type="AlphaFoldDB" id="A0AA46L766"/>
<name>A0AA46L766_VIBPH</name>
<evidence type="ECO:0000313" key="2">
    <source>
        <dbReference type="Proteomes" id="UP000321504"/>
    </source>
</evidence>
<protein>
    <submittedName>
        <fullName evidence="1">Uncharacterized protein</fullName>
    </submittedName>
</protein>